<dbReference type="AlphaFoldDB" id="A0A182EFX5"/>
<sequence length="194" mass="22278">MKYLDLCAANVFTEMAKYRIAPYTDINLALRQNHLNEIDHAICAEILDADVDNDLYEVVMKNMIHGPCSTVNPNLPMHDKGNCFKRYSRSLISNTITRKDRYPLCRRRSAEDGEKLTTIQMWNGEIELDNREALIIIENLYLQNANTQSIGNGIMVSMCGCFVQLHCEQNYNMTALLSYMKSNIPELLQKGIYD</sequence>
<dbReference type="Proteomes" id="UP000271087">
    <property type="component" value="Unassembled WGS sequence"/>
</dbReference>
<dbReference type="EMBL" id="UYRW01002332">
    <property type="protein sequence ID" value="VDK84486.1"/>
    <property type="molecule type" value="Genomic_DNA"/>
</dbReference>
<name>A0A182EFX5_ONCOC</name>
<dbReference type="OrthoDB" id="10055660at2759"/>
<proteinExistence type="predicted"/>
<evidence type="ECO:0000313" key="1">
    <source>
        <dbReference type="EMBL" id="VDK84486.1"/>
    </source>
</evidence>
<evidence type="ECO:0000313" key="2">
    <source>
        <dbReference type="Proteomes" id="UP000271087"/>
    </source>
</evidence>
<reference evidence="1 2" key="2">
    <citation type="submission" date="2018-08" db="EMBL/GenBank/DDBJ databases">
        <authorList>
            <person name="Laetsch R D."/>
            <person name="Stevens L."/>
            <person name="Kumar S."/>
            <person name="Blaxter L. M."/>
        </authorList>
    </citation>
    <scope>NUCLEOTIDE SEQUENCE [LARGE SCALE GENOMIC DNA]</scope>
</reference>
<organism evidence="3">
    <name type="scientific">Onchocerca ochengi</name>
    <name type="common">Filarial nematode worm</name>
    <dbReference type="NCBI Taxonomy" id="42157"/>
    <lineage>
        <taxon>Eukaryota</taxon>
        <taxon>Metazoa</taxon>
        <taxon>Ecdysozoa</taxon>
        <taxon>Nematoda</taxon>
        <taxon>Chromadorea</taxon>
        <taxon>Rhabditida</taxon>
        <taxon>Spirurina</taxon>
        <taxon>Spiruromorpha</taxon>
        <taxon>Filarioidea</taxon>
        <taxon>Onchocercidae</taxon>
        <taxon>Onchocerca</taxon>
    </lineage>
</organism>
<accession>A0A182EFX5</accession>
<gene>
    <name evidence="1" type="ORF">NOO_LOCUS6994</name>
</gene>
<reference evidence="3" key="1">
    <citation type="submission" date="2016-06" db="UniProtKB">
        <authorList>
            <consortium name="WormBaseParasite"/>
        </authorList>
    </citation>
    <scope>IDENTIFICATION</scope>
</reference>
<protein>
    <submittedName>
        <fullName evidence="3">Ankyrin repeat protein</fullName>
    </submittedName>
</protein>
<evidence type="ECO:0000313" key="3">
    <source>
        <dbReference type="WBParaSite" id="nOo.2.0.1.t06994-RA"/>
    </source>
</evidence>
<dbReference type="WBParaSite" id="nOo.2.0.1.t06994-RA">
    <property type="protein sequence ID" value="nOo.2.0.1.t06994-RA"/>
    <property type="gene ID" value="nOo.2.0.1.g06994"/>
</dbReference>
<dbReference type="STRING" id="42157.A0A182EFX5"/>
<keyword evidence="2" id="KW-1185">Reference proteome</keyword>